<feature type="chain" id="PRO_5025694596" description="Yeast cell wall synthesis Kre9/Knh1-like N-terminal domain-containing protein" evidence="3">
    <location>
        <begin position="20"/>
        <end position="265"/>
    </location>
</feature>
<dbReference type="Proteomes" id="UP000799424">
    <property type="component" value="Unassembled WGS sequence"/>
</dbReference>
<evidence type="ECO:0000313" key="6">
    <source>
        <dbReference type="Proteomes" id="UP000799424"/>
    </source>
</evidence>
<proteinExistence type="predicted"/>
<sequence>MRSFLLIVALIVNLVRSDGRNPISAPRAGATVPAETSYTIRWSPGTPGPVKIELHYADTAYINITESTENDGNFDWMPSAVFDGKDNFYLAICDLLVARECTYTFNGRFAIASGSLTSTLSSTRSASTTVTRPSSSSTTFQSTSIISALSFTPSASSTTTTVASSMPSSSPGNGGGLSSSATIAIAVVFAVIGTALVGLGLLFWHRKWQQRNRGRGQTHEGSEVVYKQEGMREDATAELEGIGHSELAVQDMPEYVIHELPERAR</sequence>
<keyword evidence="2" id="KW-0812">Transmembrane</keyword>
<evidence type="ECO:0000256" key="1">
    <source>
        <dbReference type="ARBA" id="ARBA00022729"/>
    </source>
</evidence>
<organism evidence="5 6">
    <name type="scientific">Ophiobolus disseminans</name>
    <dbReference type="NCBI Taxonomy" id="1469910"/>
    <lineage>
        <taxon>Eukaryota</taxon>
        <taxon>Fungi</taxon>
        <taxon>Dikarya</taxon>
        <taxon>Ascomycota</taxon>
        <taxon>Pezizomycotina</taxon>
        <taxon>Dothideomycetes</taxon>
        <taxon>Pleosporomycetidae</taxon>
        <taxon>Pleosporales</taxon>
        <taxon>Pleosporineae</taxon>
        <taxon>Phaeosphaeriaceae</taxon>
        <taxon>Ophiobolus</taxon>
    </lineage>
</organism>
<gene>
    <name evidence="5" type="ORF">CC86DRAFT_403351</name>
</gene>
<dbReference type="Pfam" id="PF10342">
    <property type="entry name" value="Kre9_KNH"/>
    <property type="match status" value="1"/>
</dbReference>
<dbReference type="OrthoDB" id="2260257at2759"/>
<accession>A0A6A7A9Z8</accession>
<evidence type="ECO:0000259" key="4">
    <source>
        <dbReference type="Pfam" id="PF10342"/>
    </source>
</evidence>
<feature type="transmembrane region" description="Helical" evidence="2">
    <location>
        <begin position="183"/>
        <end position="204"/>
    </location>
</feature>
<keyword evidence="2" id="KW-1133">Transmembrane helix</keyword>
<evidence type="ECO:0000256" key="2">
    <source>
        <dbReference type="SAM" id="Phobius"/>
    </source>
</evidence>
<dbReference type="PANTHER" id="PTHR40633:SF1">
    <property type="entry name" value="GPI ANCHORED SERINE-THREONINE RICH PROTEIN (AFU_ORTHOLOGUE AFUA_1G03630)"/>
    <property type="match status" value="1"/>
</dbReference>
<keyword evidence="6" id="KW-1185">Reference proteome</keyword>
<dbReference type="InterPro" id="IPR052982">
    <property type="entry name" value="SRP1/TIP1-like"/>
</dbReference>
<protein>
    <recommendedName>
        <fullName evidence="4">Yeast cell wall synthesis Kre9/Knh1-like N-terminal domain-containing protein</fullName>
    </recommendedName>
</protein>
<reference evidence="5" key="1">
    <citation type="journal article" date="2020" name="Stud. Mycol.">
        <title>101 Dothideomycetes genomes: a test case for predicting lifestyles and emergence of pathogens.</title>
        <authorList>
            <person name="Haridas S."/>
            <person name="Albert R."/>
            <person name="Binder M."/>
            <person name="Bloem J."/>
            <person name="Labutti K."/>
            <person name="Salamov A."/>
            <person name="Andreopoulos B."/>
            <person name="Baker S."/>
            <person name="Barry K."/>
            <person name="Bills G."/>
            <person name="Bluhm B."/>
            <person name="Cannon C."/>
            <person name="Castanera R."/>
            <person name="Culley D."/>
            <person name="Daum C."/>
            <person name="Ezra D."/>
            <person name="Gonzalez J."/>
            <person name="Henrissat B."/>
            <person name="Kuo A."/>
            <person name="Liang C."/>
            <person name="Lipzen A."/>
            <person name="Lutzoni F."/>
            <person name="Magnuson J."/>
            <person name="Mondo S."/>
            <person name="Nolan M."/>
            <person name="Ohm R."/>
            <person name="Pangilinan J."/>
            <person name="Park H.-J."/>
            <person name="Ramirez L."/>
            <person name="Alfaro M."/>
            <person name="Sun H."/>
            <person name="Tritt A."/>
            <person name="Yoshinaga Y."/>
            <person name="Zwiers L.-H."/>
            <person name="Turgeon B."/>
            <person name="Goodwin S."/>
            <person name="Spatafora J."/>
            <person name="Crous P."/>
            <person name="Grigoriev I."/>
        </authorList>
    </citation>
    <scope>NUCLEOTIDE SEQUENCE</scope>
    <source>
        <strain evidence="5">CBS 113818</strain>
    </source>
</reference>
<feature type="domain" description="Yeast cell wall synthesis Kre9/Knh1-like N-terminal" evidence="4">
    <location>
        <begin position="26"/>
        <end position="110"/>
    </location>
</feature>
<keyword evidence="1 3" id="KW-0732">Signal</keyword>
<evidence type="ECO:0000256" key="3">
    <source>
        <dbReference type="SAM" id="SignalP"/>
    </source>
</evidence>
<dbReference type="EMBL" id="MU006220">
    <property type="protein sequence ID" value="KAF2830026.1"/>
    <property type="molecule type" value="Genomic_DNA"/>
</dbReference>
<dbReference type="AlphaFoldDB" id="A0A6A7A9Z8"/>
<evidence type="ECO:0000313" key="5">
    <source>
        <dbReference type="EMBL" id="KAF2830026.1"/>
    </source>
</evidence>
<name>A0A6A7A9Z8_9PLEO</name>
<keyword evidence="2" id="KW-0472">Membrane</keyword>
<dbReference type="InterPro" id="IPR018466">
    <property type="entry name" value="Kre9/Knh1-like_N"/>
</dbReference>
<feature type="signal peptide" evidence="3">
    <location>
        <begin position="1"/>
        <end position="19"/>
    </location>
</feature>
<dbReference type="PANTHER" id="PTHR40633">
    <property type="entry name" value="MATRIX PROTEIN, PUTATIVE (AFU_ORTHOLOGUE AFUA_8G05410)-RELATED"/>
    <property type="match status" value="1"/>
</dbReference>